<reference evidence="3 4" key="1">
    <citation type="journal article" date="2024" name="Plant J.">
        <title>Genome sequences and population genomics reveal climatic adaptation and genomic divergence between two closely related sweetgum species.</title>
        <authorList>
            <person name="Xu W.Q."/>
            <person name="Ren C.Q."/>
            <person name="Zhang X.Y."/>
            <person name="Comes H.P."/>
            <person name="Liu X.H."/>
            <person name="Li Y.G."/>
            <person name="Kettle C.J."/>
            <person name="Jalonen R."/>
            <person name="Gaisberger H."/>
            <person name="Ma Y.Z."/>
            <person name="Qiu Y.X."/>
        </authorList>
    </citation>
    <scope>NUCLEOTIDE SEQUENCE [LARGE SCALE GENOMIC DNA]</scope>
    <source>
        <strain evidence="3">Hangzhou</strain>
    </source>
</reference>
<name>A0AAP0R684_LIQFO</name>
<dbReference type="SUPFAM" id="SSF52047">
    <property type="entry name" value="RNI-like"/>
    <property type="match status" value="1"/>
</dbReference>
<sequence>MMTLPSVVVKGKGVGCVFLLLKSVNLQGKGLERDGLGWVGLGVGWAGKRVLILRNNSFIREFKLTCSKCDSFHVNAWTLAALRCGVRELDVCFSAKQEPFKLTHDLFAFQQLVYIRLGKKFLLDVPKSVCLPKLEDLYLDSIEFSDDDSIRRLISSSPVLEELMVVKCGFKNIRVFRVSAPKLKKLIIECSTDEDDDSTTEACEHEIVVDAPLLESLWYSDFVARAYSLKNLQCLLCVLIDVNMRSAEKLDVVMRGFDLLSGVSKSKALTLTVCSLAVSLVNIYFFISRFSLK</sequence>
<dbReference type="InterPro" id="IPR032675">
    <property type="entry name" value="LRR_dom_sf"/>
</dbReference>
<proteinExistence type="predicted"/>
<accession>A0AAP0R684</accession>
<comment type="caution">
    <text evidence="3">The sequence shown here is derived from an EMBL/GenBank/DDBJ whole genome shotgun (WGS) entry which is preliminary data.</text>
</comment>
<dbReference type="InterPro" id="IPR050232">
    <property type="entry name" value="FBL13/AtMIF1-like"/>
</dbReference>
<dbReference type="Proteomes" id="UP001415857">
    <property type="component" value="Unassembled WGS sequence"/>
</dbReference>
<evidence type="ECO:0000256" key="1">
    <source>
        <dbReference type="SAM" id="Phobius"/>
    </source>
</evidence>
<dbReference type="InterPro" id="IPR055411">
    <property type="entry name" value="LRR_FXL15/At3g58940/PEG3-like"/>
</dbReference>
<evidence type="ECO:0000313" key="4">
    <source>
        <dbReference type="Proteomes" id="UP001415857"/>
    </source>
</evidence>
<dbReference type="AlphaFoldDB" id="A0AAP0R684"/>
<evidence type="ECO:0000313" key="3">
    <source>
        <dbReference type="EMBL" id="KAK9269699.1"/>
    </source>
</evidence>
<dbReference type="Pfam" id="PF24758">
    <property type="entry name" value="LRR_At5g56370"/>
    <property type="match status" value="1"/>
</dbReference>
<evidence type="ECO:0000259" key="2">
    <source>
        <dbReference type="Pfam" id="PF24758"/>
    </source>
</evidence>
<feature type="domain" description="F-box/LRR-repeat protein 15/At3g58940/PEG3-like LRR" evidence="2">
    <location>
        <begin position="75"/>
        <end position="221"/>
    </location>
</feature>
<dbReference type="EMBL" id="JBBPBK010000015">
    <property type="protein sequence ID" value="KAK9269699.1"/>
    <property type="molecule type" value="Genomic_DNA"/>
</dbReference>
<dbReference type="Gene3D" id="3.80.10.10">
    <property type="entry name" value="Ribonuclease Inhibitor"/>
    <property type="match status" value="1"/>
</dbReference>
<keyword evidence="1" id="KW-0472">Membrane</keyword>
<dbReference type="PANTHER" id="PTHR31900:SF30">
    <property type="entry name" value="SUPERFAMILY PROTEIN, PUTATIVE-RELATED"/>
    <property type="match status" value="1"/>
</dbReference>
<dbReference type="PANTHER" id="PTHR31900">
    <property type="entry name" value="F-BOX/RNI SUPERFAMILY PROTEIN-RELATED"/>
    <property type="match status" value="1"/>
</dbReference>
<keyword evidence="1" id="KW-0812">Transmembrane</keyword>
<keyword evidence="1" id="KW-1133">Transmembrane helix</keyword>
<organism evidence="3 4">
    <name type="scientific">Liquidambar formosana</name>
    <name type="common">Formosan gum</name>
    <dbReference type="NCBI Taxonomy" id="63359"/>
    <lineage>
        <taxon>Eukaryota</taxon>
        <taxon>Viridiplantae</taxon>
        <taxon>Streptophyta</taxon>
        <taxon>Embryophyta</taxon>
        <taxon>Tracheophyta</taxon>
        <taxon>Spermatophyta</taxon>
        <taxon>Magnoliopsida</taxon>
        <taxon>eudicotyledons</taxon>
        <taxon>Gunneridae</taxon>
        <taxon>Pentapetalae</taxon>
        <taxon>Saxifragales</taxon>
        <taxon>Altingiaceae</taxon>
        <taxon>Liquidambar</taxon>
    </lineage>
</organism>
<protein>
    <recommendedName>
        <fullName evidence="2">F-box/LRR-repeat protein 15/At3g58940/PEG3-like LRR domain-containing protein</fullName>
    </recommendedName>
</protein>
<gene>
    <name evidence="3" type="ORF">L1049_001477</name>
</gene>
<keyword evidence="4" id="KW-1185">Reference proteome</keyword>
<feature type="transmembrane region" description="Helical" evidence="1">
    <location>
        <begin position="268"/>
        <end position="287"/>
    </location>
</feature>